<keyword evidence="14" id="KW-1185">Reference proteome</keyword>
<evidence type="ECO:0000256" key="11">
    <source>
        <dbReference type="SAM" id="SignalP"/>
    </source>
</evidence>
<feature type="region of interest" description="Disordered" evidence="10">
    <location>
        <begin position="311"/>
        <end position="330"/>
    </location>
</feature>
<gene>
    <name evidence="13" type="ORF">H4P12_01715</name>
</gene>
<dbReference type="GO" id="GO:0071555">
    <property type="term" value="P:cell wall organization"/>
    <property type="evidence" value="ECO:0007669"/>
    <property type="project" value="UniProtKB-KW"/>
</dbReference>
<keyword evidence="5" id="KW-0573">Peptidoglycan synthesis</keyword>
<name>A0A926JBM5_9RHOB</name>
<keyword evidence="6" id="KW-0961">Cell wall biogenesis/degradation</keyword>
<evidence type="ECO:0000259" key="12">
    <source>
        <dbReference type="Pfam" id="PF00768"/>
    </source>
</evidence>
<evidence type="ECO:0000256" key="3">
    <source>
        <dbReference type="ARBA" id="ARBA00022801"/>
    </source>
</evidence>
<evidence type="ECO:0000256" key="8">
    <source>
        <dbReference type="PIRSR" id="PIRSR618044-2"/>
    </source>
</evidence>
<dbReference type="GO" id="GO:0009002">
    <property type="term" value="F:serine-type D-Ala-D-Ala carboxypeptidase activity"/>
    <property type="evidence" value="ECO:0007669"/>
    <property type="project" value="InterPro"/>
</dbReference>
<evidence type="ECO:0000313" key="14">
    <source>
        <dbReference type="Proteomes" id="UP000608594"/>
    </source>
</evidence>
<dbReference type="GO" id="GO:0009252">
    <property type="term" value="P:peptidoglycan biosynthetic process"/>
    <property type="evidence" value="ECO:0007669"/>
    <property type="project" value="UniProtKB-KW"/>
</dbReference>
<dbReference type="PANTHER" id="PTHR21581">
    <property type="entry name" value="D-ALANYL-D-ALANINE CARBOXYPEPTIDASE"/>
    <property type="match status" value="1"/>
</dbReference>
<reference evidence="13" key="1">
    <citation type="submission" date="2020-08" db="EMBL/GenBank/DDBJ databases">
        <title>Paracoccus amoyensis sp. nov., isolated from the surface seawater at coast of Xiamen, Fujian.</title>
        <authorList>
            <person name="Lyu L."/>
        </authorList>
    </citation>
    <scope>NUCLEOTIDE SEQUENCE</scope>
    <source>
        <strain evidence="13">11-3</strain>
    </source>
</reference>
<comment type="caution">
    <text evidence="13">The sequence shown here is derived from an EMBL/GenBank/DDBJ whole genome shotgun (WGS) entry which is preliminary data.</text>
</comment>
<dbReference type="InterPro" id="IPR001967">
    <property type="entry name" value="Peptidase_S11_N"/>
</dbReference>
<feature type="compositionally biased region" description="Polar residues" evidence="10">
    <location>
        <begin position="415"/>
        <end position="430"/>
    </location>
</feature>
<evidence type="ECO:0000256" key="6">
    <source>
        <dbReference type="ARBA" id="ARBA00023316"/>
    </source>
</evidence>
<accession>A0A926JBM5</accession>
<evidence type="ECO:0000256" key="7">
    <source>
        <dbReference type="PIRSR" id="PIRSR618044-1"/>
    </source>
</evidence>
<feature type="signal peptide" evidence="11">
    <location>
        <begin position="1"/>
        <end position="26"/>
    </location>
</feature>
<dbReference type="EMBL" id="JACOQL010000001">
    <property type="protein sequence ID" value="MBC9245454.1"/>
    <property type="molecule type" value="Genomic_DNA"/>
</dbReference>
<evidence type="ECO:0000313" key="13">
    <source>
        <dbReference type="EMBL" id="MBC9245454.1"/>
    </source>
</evidence>
<evidence type="ECO:0000256" key="5">
    <source>
        <dbReference type="ARBA" id="ARBA00022984"/>
    </source>
</evidence>
<organism evidence="13 14">
    <name type="scientific">Paracoccus amoyensis</name>
    <dbReference type="NCBI Taxonomy" id="2760093"/>
    <lineage>
        <taxon>Bacteria</taxon>
        <taxon>Pseudomonadati</taxon>
        <taxon>Pseudomonadota</taxon>
        <taxon>Alphaproteobacteria</taxon>
        <taxon>Rhodobacterales</taxon>
        <taxon>Paracoccaceae</taxon>
        <taxon>Paracoccus</taxon>
    </lineage>
</organism>
<protein>
    <submittedName>
        <fullName evidence="13">Serine hydrolase</fullName>
    </submittedName>
</protein>
<proteinExistence type="inferred from homology"/>
<dbReference type="PRINTS" id="PR00725">
    <property type="entry name" value="DADACBPTASE1"/>
</dbReference>
<dbReference type="GO" id="GO:0008360">
    <property type="term" value="P:regulation of cell shape"/>
    <property type="evidence" value="ECO:0007669"/>
    <property type="project" value="UniProtKB-KW"/>
</dbReference>
<keyword evidence="4" id="KW-0133">Cell shape</keyword>
<feature type="active site" evidence="7">
    <location>
        <position position="115"/>
    </location>
</feature>
<evidence type="ECO:0000256" key="4">
    <source>
        <dbReference type="ARBA" id="ARBA00022960"/>
    </source>
</evidence>
<feature type="active site" description="Acyl-ester intermediate" evidence="7">
    <location>
        <position position="55"/>
    </location>
</feature>
<dbReference type="SUPFAM" id="SSF56601">
    <property type="entry name" value="beta-lactamase/transpeptidase-like"/>
    <property type="match status" value="1"/>
</dbReference>
<dbReference type="InterPro" id="IPR012338">
    <property type="entry name" value="Beta-lactam/transpept-like"/>
</dbReference>
<dbReference type="AlphaFoldDB" id="A0A926JBM5"/>
<keyword evidence="2 11" id="KW-0732">Signal</keyword>
<dbReference type="GO" id="GO:0006508">
    <property type="term" value="P:proteolysis"/>
    <property type="evidence" value="ECO:0007669"/>
    <property type="project" value="InterPro"/>
</dbReference>
<feature type="domain" description="Peptidase S11 D-alanyl-D-alanine carboxypeptidase A N-terminal" evidence="12">
    <location>
        <begin position="30"/>
        <end position="247"/>
    </location>
</feature>
<evidence type="ECO:0000256" key="9">
    <source>
        <dbReference type="RuleBase" id="RU004016"/>
    </source>
</evidence>
<feature type="active site" description="Proton acceptor" evidence="7">
    <location>
        <position position="58"/>
    </location>
</feature>
<evidence type="ECO:0000256" key="2">
    <source>
        <dbReference type="ARBA" id="ARBA00022729"/>
    </source>
</evidence>
<dbReference type="Gene3D" id="3.40.710.10">
    <property type="entry name" value="DD-peptidase/beta-lactamase superfamily"/>
    <property type="match status" value="1"/>
</dbReference>
<keyword evidence="3 13" id="KW-0378">Hydrolase</keyword>
<feature type="compositionally biased region" description="Low complexity" evidence="10">
    <location>
        <begin position="316"/>
        <end position="330"/>
    </location>
</feature>
<dbReference type="InterPro" id="IPR018044">
    <property type="entry name" value="Peptidase_S11"/>
</dbReference>
<dbReference type="Proteomes" id="UP000608594">
    <property type="component" value="Unassembled WGS sequence"/>
</dbReference>
<feature type="chain" id="PRO_5038031726" evidence="11">
    <location>
        <begin position="27"/>
        <end position="599"/>
    </location>
</feature>
<evidence type="ECO:0000256" key="1">
    <source>
        <dbReference type="ARBA" id="ARBA00007164"/>
    </source>
</evidence>
<feature type="binding site" evidence="8">
    <location>
        <position position="218"/>
    </location>
    <ligand>
        <name>substrate</name>
    </ligand>
</feature>
<dbReference type="PANTHER" id="PTHR21581:SF6">
    <property type="entry name" value="TRAFFICKING PROTEIN PARTICLE COMPLEX SUBUNIT 12"/>
    <property type="match status" value="1"/>
</dbReference>
<comment type="similarity">
    <text evidence="1 9">Belongs to the peptidase S11 family.</text>
</comment>
<sequence length="599" mass="63421">MNQLSQTARLWAFIVLAALLPASVSAAPFAAYVMDARTGQPIYKQNADTRLHPASLTKMMTLYMAFNAIERGQVRLDSQFLVSSNAAAEPPSKLGLRAGQRIELRYLIRAAAIKSANDAATTIGENIAGSEEAFAQQMTQMARALGMRNTNFRNAHGLTQEGHYSSAHDMSILGRHLFYDFPQYYNLFSRRSADAGIAQVSSTNRRFLDSYQGADGIKTGYTRAAGFNLTASAQRGNKRLIATVFGGTSTAQRNQTMAQLLDSSFARVPNRVRETRPQAPRLLVQRTVRRAQVEPTPAATQASPQRLVLETSQKPARANRAASASTAATTNQPDALAAAIRQAQTETVNAPAAATAGLALAASARPRLRPGTNAGAVDDAVATAVASADAPQSASLAAPVLAASHRPVPAPRSRGNGSLVASASSNSGTNPDDIARAVAAAIPESGTSLSLMESSAPKPRSETVILAAMGEGDLADPEAVEIVSRPSNSGRNWGVTLGLHRSRAAAEELLMQSALRDGVTLQGARRQVADTNRGFVPSFVNLSKADAQLTCERFQARSYECRVVAPKPAATSTCKGGQCPPFFMCATEVIRLSVHSFSA</sequence>
<evidence type="ECO:0000256" key="10">
    <source>
        <dbReference type="SAM" id="MobiDB-lite"/>
    </source>
</evidence>
<feature type="region of interest" description="Disordered" evidence="10">
    <location>
        <begin position="406"/>
        <end position="431"/>
    </location>
</feature>
<dbReference type="Pfam" id="PF00768">
    <property type="entry name" value="Peptidase_S11"/>
    <property type="match status" value="1"/>
</dbReference>